<dbReference type="EMBL" id="AKWD02000031">
    <property type="protein sequence ID" value="EMO53994.1"/>
    <property type="molecule type" value="Genomic_DNA"/>
</dbReference>
<organism evidence="1 2">
    <name type="scientific">Leptospira noguchii</name>
    <dbReference type="NCBI Taxonomy" id="28182"/>
    <lineage>
        <taxon>Bacteria</taxon>
        <taxon>Pseudomonadati</taxon>
        <taxon>Spirochaetota</taxon>
        <taxon>Spirochaetia</taxon>
        <taxon>Leptospirales</taxon>
        <taxon>Leptospiraceae</taxon>
        <taxon>Leptospira</taxon>
    </lineage>
</organism>
<evidence type="ECO:0000313" key="2">
    <source>
        <dbReference type="Proteomes" id="UP000012112"/>
    </source>
</evidence>
<accession>M6VLP2</accession>
<evidence type="ECO:0000313" key="1">
    <source>
        <dbReference type="EMBL" id="EMO53994.1"/>
    </source>
</evidence>
<gene>
    <name evidence="1" type="ORF">LEP1GSC172_3990</name>
</gene>
<sequence length="44" mass="5369">MHKRNVIRYFDLNFNLFTSHRSLSRSFTLKKENFPVVLEKIQIT</sequence>
<dbReference type="AlphaFoldDB" id="M6VLP2"/>
<protein>
    <submittedName>
        <fullName evidence="1">Uncharacterized protein</fullName>
    </submittedName>
</protein>
<proteinExistence type="predicted"/>
<reference evidence="1 2" key="1">
    <citation type="submission" date="2013-01" db="EMBL/GenBank/DDBJ databases">
        <authorList>
            <person name="Harkins D.M."/>
            <person name="Durkin A.S."/>
            <person name="Brinkac L.M."/>
            <person name="Haft D.H."/>
            <person name="Selengut J.D."/>
            <person name="Sanka R."/>
            <person name="DePew J."/>
            <person name="Purushe J."/>
            <person name="Matthias M.A."/>
            <person name="Vinetz J.M."/>
            <person name="Sutton G.G."/>
            <person name="Nierman W.C."/>
            <person name="Fouts D.E."/>
        </authorList>
    </citation>
    <scope>NUCLEOTIDE SEQUENCE [LARGE SCALE GENOMIC DNA]</scope>
    <source>
        <strain evidence="1 2">HAI1536</strain>
    </source>
</reference>
<comment type="caution">
    <text evidence="1">The sequence shown here is derived from an EMBL/GenBank/DDBJ whole genome shotgun (WGS) entry which is preliminary data.</text>
</comment>
<name>M6VLP2_9LEPT</name>
<dbReference type="Proteomes" id="UP000012112">
    <property type="component" value="Unassembled WGS sequence"/>
</dbReference>